<evidence type="ECO:0000313" key="3">
    <source>
        <dbReference type="Proteomes" id="UP000199024"/>
    </source>
</evidence>
<proteinExistence type="predicted"/>
<accession>A0A1I6MG98</accession>
<dbReference type="STRING" id="474950.SAMN05421771_2570"/>
<name>A0A1I6MG98_9BACT</name>
<evidence type="ECO:0000256" key="1">
    <source>
        <dbReference type="SAM" id="MobiDB-lite"/>
    </source>
</evidence>
<dbReference type="OrthoDB" id="6637817at2"/>
<feature type="compositionally biased region" description="Basic and acidic residues" evidence="1">
    <location>
        <begin position="71"/>
        <end position="80"/>
    </location>
</feature>
<dbReference type="RefSeq" id="WP_089839489.1">
    <property type="nucleotide sequence ID" value="NZ_FOZL01000001.1"/>
</dbReference>
<dbReference type="EMBL" id="FOZL01000001">
    <property type="protein sequence ID" value="SFS14631.1"/>
    <property type="molecule type" value="Genomic_DNA"/>
</dbReference>
<sequence>MGGDKVAAQFILKALLQGADPESGKPLHRGEVVHRPEVIRAFQVALEALGGKTPAPKIQTNSKPQKPAKGKRPERMGEGWDRAQDDELRFLFTQRRPVQAIAAELGRTRGAITARLLRLGLVNERSDV</sequence>
<reference evidence="2 3" key="1">
    <citation type="submission" date="2016-10" db="EMBL/GenBank/DDBJ databases">
        <authorList>
            <person name="de Groot N.N."/>
        </authorList>
    </citation>
    <scope>NUCLEOTIDE SEQUENCE [LARGE SCALE GENOMIC DNA]</scope>
    <source>
        <strain evidence="2 3">DSM 21001</strain>
    </source>
</reference>
<organism evidence="2 3">
    <name type="scientific">Granulicella pectinivorans</name>
    <dbReference type="NCBI Taxonomy" id="474950"/>
    <lineage>
        <taxon>Bacteria</taxon>
        <taxon>Pseudomonadati</taxon>
        <taxon>Acidobacteriota</taxon>
        <taxon>Terriglobia</taxon>
        <taxon>Terriglobales</taxon>
        <taxon>Acidobacteriaceae</taxon>
        <taxon>Granulicella</taxon>
    </lineage>
</organism>
<evidence type="ECO:0000313" key="2">
    <source>
        <dbReference type="EMBL" id="SFS14631.1"/>
    </source>
</evidence>
<feature type="region of interest" description="Disordered" evidence="1">
    <location>
        <begin position="50"/>
        <end position="80"/>
    </location>
</feature>
<dbReference type="Proteomes" id="UP000199024">
    <property type="component" value="Unassembled WGS sequence"/>
</dbReference>
<gene>
    <name evidence="2" type="ORF">SAMN05421771_2570</name>
</gene>
<dbReference type="AlphaFoldDB" id="A0A1I6MG98"/>
<protein>
    <submittedName>
        <fullName evidence="2">Uncharacterized protein</fullName>
    </submittedName>
</protein>
<keyword evidence="3" id="KW-1185">Reference proteome</keyword>